<comment type="caution">
    <text evidence="5">The sequence shown here is derived from an EMBL/GenBank/DDBJ whole genome shotgun (WGS) entry which is preliminary data.</text>
</comment>
<gene>
    <name evidence="5" type="ORF">PIB30_040102</name>
</gene>
<dbReference type="Proteomes" id="UP001341840">
    <property type="component" value="Unassembled WGS sequence"/>
</dbReference>
<dbReference type="SUPFAM" id="SSF54001">
    <property type="entry name" value="Cysteine proteinases"/>
    <property type="match status" value="1"/>
</dbReference>
<organism evidence="5 6">
    <name type="scientific">Stylosanthes scabra</name>
    <dbReference type="NCBI Taxonomy" id="79078"/>
    <lineage>
        <taxon>Eukaryota</taxon>
        <taxon>Viridiplantae</taxon>
        <taxon>Streptophyta</taxon>
        <taxon>Embryophyta</taxon>
        <taxon>Tracheophyta</taxon>
        <taxon>Spermatophyta</taxon>
        <taxon>Magnoliopsida</taxon>
        <taxon>eudicotyledons</taxon>
        <taxon>Gunneridae</taxon>
        <taxon>Pentapetalae</taxon>
        <taxon>rosids</taxon>
        <taxon>fabids</taxon>
        <taxon>Fabales</taxon>
        <taxon>Fabaceae</taxon>
        <taxon>Papilionoideae</taxon>
        <taxon>50 kb inversion clade</taxon>
        <taxon>dalbergioids sensu lato</taxon>
        <taxon>Dalbergieae</taxon>
        <taxon>Pterocarpus clade</taxon>
        <taxon>Stylosanthes</taxon>
    </lineage>
</organism>
<sequence>MRFDGDNLAIVVYVFTSGMDDSERLVEDSHCDGTRERLLSLKPGCELFDNVINMVVGMCTGDKADGRKWWLPTTFSHMILNPHQLSAPIMEYIKQRYMGLADDLMMIYVPMHIGNHWYLMIVGSHQRQNHEVVYETHKADNILLAGGLGCYIWEKKLVYLDSCKSTEEVETASRISQMKEVARYIGVLIRSRSFWDNKDGFPPLISEFEPEKAQTGQQAPGS</sequence>
<evidence type="ECO:0000256" key="2">
    <source>
        <dbReference type="ARBA" id="ARBA00022670"/>
    </source>
</evidence>
<name>A0ABU6QE42_9FABA</name>
<evidence type="ECO:0000259" key="4">
    <source>
        <dbReference type="Pfam" id="PF02902"/>
    </source>
</evidence>
<reference evidence="5 6" key="1">
    <citation type="journal article" date="2023" name="Plants (Basel)">
        <title>Bridging the Gap: Combining Genomics and Transcriptomics Approaches to Understand Stylosanthes scabra, an Orphan Legume from the Brazilian Caatinga.</title>
        <authorList>
            <person name="Ferreira-Neto J.R.C."/>
            <person name="da Silva M.D."/>
            <person name="Binneck E."/>
            <person name="de Melo N.F."/>
            <person name="da Silva R.H."/>
            <person name="de Melo A.L.T.M."/>
            <person name="Pandolfi V."/>
            <person name="Bustamante F.O."/>
            <person name="Brasileiro-Vidal A.C."/>
            <person name="Benko-Iseppon A.M."/>
        </authorList>
    </citation>
    <scope>NUCLEOTIDE SEQUENCE [LARGE SCALE GENOMIC DNA]</scope>
    <source>
        <tissue evidence="5">Leaves</tissue>
    </source>
</reference>
<evidence type="ECO:0000313" key="5">
    <source>
        <dbReference type="EMBL" id="MED6110129.1"/>
    </source>
</evidence>
<dbReference type="Pfam" id="PF02902">
    <property type="entry name" value="Peptidase_C48"/>
    <property type="match status" value="1"/>
</dbReference>
<feature type="domain" description="Ubiquitin-like protease family profile" evidence="4">
    <location>
        <begin position="103"/>
        <end position="185"/>
    </location>
</feature>
<dbReference type="InterPro" id="IPR003653">
    <property type="entry name" value="Peptidase_C48_C"/>
</dbReference>
<protein>
    <recommendedName>
        <fullName evidence="4">Ubiquitin-like protease family profile domain-containing protein</fullName>
    </recommendedName>
</protein>
<dbReference type="InterPro" id="IPR038765">
    <property type="entry name" value="Papain-like_cys_pep_sf"/>
</dbReference>
<evidence type="ECO:0000256" key="3">
    <source>
        <dbReference type="ARBA" id="ARBA00022801"/>
    </source>
</evidence>
<keyword evidence="6" id="KW-1185">Reference proteome</keyword>
<proteinExistence type="inferred from homology"/>
<accession>A0ABU6QE42</accession>
<comment type="similarity">
    <text evidence="1">Belongs to the peptidase C48 family.</text>
</comment>
<keyword evidence="2" id="KW-0645">Protease</keyword>
<evidence type="ECO:0000256" key="1">
    <source>
        <dbReference type="ARBA" id="ARBA00005234"/>
    </source>
</evidence>
<keyword evidence="3" id="KW-0378">Hydrolase</keyword>
<evidence type="ECO:0000313" key="6">
    <source>
        <dbReference type="Proteomes" id="UP001341840"/>
    </source>
</evidence>
<dbReference type="Gene3D" id="3.40.395.10">
    <property type="entry name" value="Adenoviral Proteinase, Chain A"/>
    <property type="match status" value="1"/>
</dbReference>
<dbReference type="EMBL" id="JASCZI010000215">
    <property type="protein sequence ID" value="MED6110129.1"/>
    <property type="molecule type" value="Genomic_DNA"/>
</dbReference>